<comment type="similarity">
    <text evidence="1">Belongs to the phosphosulfolactate synthase family.</text>
</comment>
<dbReference type="Pfam" id="PF02679">
    <property type="entry name" value="ComA"/>
    <property type="match status" value="1"/>
</dbReference>
<dbReference type="InterPro" id="IPR013785">
    <property type="entry name" value="Aldolase_TIM"/>
</dbReference>
<dbReference type="InterPro" id="IPR003830">
    <property type="entry name" value="ComA_synth"/>
</dbReference>
<sequence length="253" mass="28507">MNYVLTHIPERENKPRNKGLTMVMDKGLSTREAEDLVASSGKYVDIVKLGFGTSLLCPDLENKINVYKQADIKVYFGGTLFEAFVARDQFEEYRKYLLDCEVEYVEISDGVLPIDESLKCDYIRELAKDFTVLSEVGLKTGERHLTNDEWVEKMKAERVAGAWKVIAEARESGTIGIFNKDGSANTELIKTIDEAMNADNILWEAPLKSQQVWFIKNFGPEVNLGNIATNEVIALETLRAGLRGDTLLDFLPK</sequence>
<evidence type="ECO:0000313" key="3">
    <source>
        <dbReference type="Proteomes" id="UP000251835"/>
    </source>
</evidence>
<reference evidence="2 3" key="1">
    <citation type="submission" date="2018-05" db="EMBL/GenBank/DDBJ databases">
        <title>Genomic Encyclopedia of Type Strains, Phase IV (KMG-IV): sequencing the most valuable type-strain genomes for metagenomic binning, comparative biology and taxonomic classification.</title>
        <authorList>
            <person name="Goeker M."/>
        </authorList>
    </citation>
    <scope>NUCLEOTIDE SEQUENCE [LARGE SCALE GENOMIC DNA]</scope>
    <source>
        <strain evidence="2 3">DSM 28579</strain>
    </source>
</reference>
<dbReference type="Gene3D" id="3.20.20.70">
    <property type="entry name" value="Aldolase class I"/>
    <property type="match status" value="1"/>
</dbReference>
<evidence type="ECO:0000256" key="1">
    <source>
        <dbReference type="ARBA" id="ARBA00010424"/>
    </source>
</evidence>
<dbReference type="PANTHER" id="PTHR48413">
    <property type="match status" value="1"/>
</dbReference>
<comment type="caution">
    <text evidence="2">The sequence shown here is derived from an EMBL/GenBank/DDBJ whole genome shotgun (WGS) entry which is preliminary data.</text>
</comment>
<keyword evidence="3" id="KW-1185">Reference proteome</keyword>
<name>A0A7L4UP37_BALHA</name>
<protein>
    <submittedName>
        <fullName evidence="2">Phosphosulfolactate synthase</fullName>
    </submittedName>
</protein>
<dbReference type="AlphaFoldDB" id="A0A7L4UP37"/>
<dbReference type="OrthoDB" id="7809088at2"/>
<dbReference type="SUPFAM" id="SSF102110">
    <property type="entry name" value="(2r)-phospho-3-sulfolactate synthase ComA"/>
    <property type="match status" value="1"/>
</dbReference>
<dbReference type="RefSeq" id="WP_116496896.1">
    <property type="nucleotide sequence ID" value="NZ_QENZ01000005.1"/>
</dbReference>
<proteinExistence type="inferred from homology"/>
<dbReference type="InterPro" id="IPR036112">
    <property type="entry name" value="ComA_synth_sf"/>
</dbReference>
<gene>
    <name evidence="2" type="ORF">C7377_1683</name>
</gene>
<dbReference type="PANTHER" id="PTHR48413:SF1">
    <property type="entry name" value="PROTEIN HEAT-STRESS-ASSOCIATED 32"/>
    <property type="match status" value="1"/>
</dbReference>
<accession>A0A7L4UP37</accession>
<organism evidence="2 3">
    <name type="scientific">Balneicella halophila</name>
    <dbReference type="NCBI Taxonomy" id="1537566"/>
    <lineage>
        <taxon>Bacteria</taxon>
        <taxon>Pseudomonadati</taxon>
        <taxon>Bacteroidota</taxon>
        <taxon>Bacteroidia</taxon>
        <taxon>Bacteroidales</taxon>
        <taxon>Balneicellaceae</taxon>
        <taxon>Balneicella</taxon>
    </lineage>
</organism>
<dbReference type="EMBL" id="QENZ01000005">
    <property type="protein sequence ID" value="PVX50037.1"/>
    <property type="molecule type" value="Genomic_DNA"/>
</dbReference>
<evidence type="ECO:0000313" key="2">
    <source>
        <dbReference type="EMBL" id="PVX50037.1"/>
    </source>
</evidence>
<dbReference type="Proteomes" id="UP000251835">
    <property type="component" value="Unassembled WGS sequence"/>
</dbReference>